<sequence length="39" mass="4702">MLFFPFRSPCYVNFLLVSQGKYLAFFKRKNQGNVVCWDH</sequence>
<evidence type="ECO:0000313" key="1">
    <source>
        <dbReference type="EMBL" id="JAD41657.1"/>
    </source>
</evidence>
<name>A0A0A9A3P7_ARUDO</name>
<dbReference type="AlphaFoldDB" id="A0A0A9A3P7"/>
<reference evidence="1" key="2">
    <citation type="journal article" date="2015" name="Data Brief">
        <title>Shoot transcriptome of the giant reed, Arundo donax.</title>
        <authorList>
            <person name="Barrero R.A."/>
            <person name="Guerrero F.D."/>
            <person name="Moolhuijzen P."/>
            <person name="Goolsby J.A."/>
            <person name="Tidwell J."/>
            <person name="Bellgard S.E."/>
            <person name="Bellgard M.I."/>
        </authorList>
    </citation>
    <scope>NUCLEOTIDE SEQUENCE</scope>
    <source>
        <tissue evidence="1">Shoot tissue taken approximately 20 cm above the soil surface</tissue>
    </source>
</reference>
<organism evidence="1">
    <name type="scientific">Arundo donax</name>
    <name type="common">Giant reed</name>
    <name type="synonym">Donax arundinaceus</name>
    <dbReference type="NCBI Taxonomy" id="35708"/>
    <lineage>
        <taxon>Eukaryota</taxon>
        <taxon>Viridiplantae</taxon>
        <taxon>Streptophyta</taxon>
        <taxon>Embryophyta</taxon>
        <taxon>Tracheophyta</taxon>
        <taxon>Spermatophyta</taxon>
        <taxon>Magnoliopsida</taxon>
        <taxon>Liliopsida</taxon>
        <taxon>Poales</taxon>
        <taxon>Poaceae</taxon>
        <taxon>PACMAD clade</taxon>
        <taxon>Arundinoideae</taxon>
        <taxon>Arundineae</taxon>
        <taxon>Arundo</taxon>
    </lineage>
</organism>
<accession>A0A0A9A3P7</accession>
<reference evidence="1" key="1">
    <citation type="submission" date="2014-09" db="EMBL/GenBank/DDBJ databases">
        <authorList>
            <person name="Magalhaes I.L.F."/>
            <person name="Oliveira U."/>
            <person name="Santos F.R."/>
            <person name="Vidigal T.H.D.A."/>
            <person name="Brescovit A.D."/>
            <person name="Santos A.J."/>
        </authorList>
    </citation>
    <scope>NUCLEOTIDE SEQUENCE</scope>
    <source>
        <tissue evidence="1">Shoot tissue taken approximately 20 cm above the soil surface</tissue>
    </source>
</reference>
<dbReference type="EMBL" id="GBRH01256238">
    <property type="protein sequence ID" value="JAD41657.1"/>
    <property type="molecule type" value="Transcribed_RNA"/>
</dbReference>
<protein>
    <submittedName>
        <fullName evidence="1">Uncharacterized protein</fullName>
    </submittedName>
</protein>
<proteinExistence type="predicted"/>